<feature type="coiled-coil region" evidence="6">
    <location>
        <begin position="97"/>
        <end position="190"/>
    </location>
</feature>
<keyword evidence="3 8" id="KW-0732">Signal</keyword>
<evidence type="ECO:0000256" key="6">
    <source>
        <dbReference type="SAM" id="Coils"/>
    </source>
</evidence>
<dbReference type="PIRSF" id="PIRSF006158">
    <property type="entry name" value="UCP006158_SH3"/>
    <property type="match status" value="1"/>
</dbReference>
<evidence type="ECO:0000256" key="1">
    <source>
        <dbReference type="ARBA" id="ARBA00004167"/>
    </source>
</evidence>
<accession>A0A1I4Q0P3</accession>
<protein>
    <submittedName>
        <fullName evidence="10">SH3 domain protein</fullName>
    </submittedName>
</protein>
<name>A0A1I4Q0P3_ECTMO</name>
<dbReference type="STRING" id="195064.SAMN05421721_10318"/>
<keyword evidence="5 7" id="KW-0472">Membrane</keyword>
<feature type="signal peptide" evidence="8">
    <location>
        <begin position="1"/>
        <end position="25"/>
    </location>
</feature>
<evidence type="ECO:0000256" key="3">
    <source>
        <dbReference type="ARBA" id="ARBA00022729"/>
    </source>
</evidence>
<dbReference type="GO" id="GO:0016020">
    <property type="term" value="C:membrane"/>
    <property type="evidence" value="ECO:0007669"/>
    <property type="project" value="UniProtKB-SubCell"/>
</dbReference>
<dbReference type="SMART" id="SM00287">
    <property type="entry name" value="SH3b"/>
    <property type="match status" value="1"/>
</dbReference>
<feature type="transmembrane region" description="Helical" evidence="7">
    <location>
        <begin position="195"/>
        <end position="213"/>
    </location>
</feature>
<dbReference type="EMBL" id="FOUO01000003">
    <property type="protein sequence ID" value="SFM33223.1"/>
    <property type="molecule type" value="Genomic_DNA"/>
</dbReference>
<evidence type="ECO:0000256" key="2">
    <source>
        <dbReference type="ARBA" id="ARBA00022692"/>
    </source>
</evidence>
<evidence type="ECO:0000313" key="10">
    <source>
        <dbReference type="EMBL" id="SFM33223.1"/>
    </source>
</evidence>
<proteinExistence type="predicted"/>
<dbReference type="NCBIfam" id="TIGR04211">
    <property type="entry name" value="SH3_and_anchor"/>
    <property type="match status" value="1"/>
</dbReference>
<dbReference type="InterPro" id="IPR003646">
    <property type="entry name" value="SH3-like_bac-type"/>
</dbReference>
<keyword evidence="4 7" id="KW-1133">Transmembrane helix</keyword>
<organism evidence="10 11">
    <name type="scientific">Ectothiorhodospira mobilis</name>
    <dbReference type="NCBI Taxonomy" id="195064"/>
    <lineage>
        <taxon>Bacteria</taxon>
        <taxon>Pseudomonadati</taxon>
        <taxon>Pseudomonadota</taxon>
        <taxon>Gammaproteobacteria</taxon>
        <taxon>Chromatiales</taxon>
        <taxon>Ectothiorhodospiraceae</taxon>
        <taxon>Ectothiorhodospira</taxon>
    </lineage>
</organism>
<evidence type="ECO:0000256" key="7">
    <source>
        <dbReference type="SAM" id="Phobius"/>
    </source>
</evidence>
<sequence length="227" mass="25714">MLILLLGLIVGPGLLLSAWSPPAGAQTTAYVSDELEIAVRRGKTFQHRILTFLESGDPVTVLEDDGEGYTRIRTQGGTEGWVQTRYLMDRPHARVLLEEARTRIESLEAARDALREESAELKAERDRQAQRASALSDRVGELEKALEDLRTLAADPLEKARENEELTARLAQEQDRVRQLLEENRRLREDDRKDWFLYGAGVSIGCLLLGILLTRVRLRRRASGWID</sequence>
<reference evidence="10 11" key="1">
    <citation type="submission" date="2016-10" db="EMBL/GenBank/DDBJ databases">
        <authorList>
            <person name="de Groot N.N."/>
        </authorList>
    </citation>
    <scope>NUCLEOTIDE SEQUENCE [LARGE SCALE GENOMIC DNA]</scope>
    <source>
        <strain evidence="10 11">DSM 4180</strain>
    </source>
</reference>
<dbReference type="Pfam" id="PF08239">
    <property type="entry name" value="SH3_3"/>
    <property type="match status" value="1"/>
</dbReference>
<feature type="domain" description="SH3b" evidence="9">
    <location>
        <begin position="26"/>
        <end position="91"/>
    </location>
</feature>
<dbReference type="RefSeq" id="WP_244887830.1">
    <property type="nucleotide sequence ID" value="NZ_FOUO01000003.1"/>
</dbReference>
<evidence type="ECO:0000256" key="4">
    <source>
        <dbReference type="ARBA" id="ARBA00022989"/>
    </source>
</evidence>
<keyword evidence="11" id="KW-1185">Reference proteome</keyword>
<evidence type="ECO:0000259" key="9">
    <source>
        <dbReference type="PROSITE" id="PS51781"/>
    </source>
</evidence>
<dbReference type="Proteomes" id="UP000199556">
    <property type="component" value="Unassembled WGS sequence"/>
</dbReference>
<evidence type="ECO:0000256" key="8">
    <source>
        <dbReference type="SAM" id="SignalP"/>
    </source>
</evidence>
<gene>
    <name evidence="10" type="ORF">SAMN05421721_10318</name>
</gene>
<keyword evidence="2 7" id="KW-0812">Transmembrane</keyword>
<comment type="subcellular location">
    <subcellularLocation>
        <location evidence="1">Membrane</location>
        <topology evidence="1">Single-pass membrane protein</topology>
    </subcellularLocation>
</comment>
<dbReference type="PROSITE" id="PS51781">
    <property type="entry name" value="SH3B"/>
    <property type="match status" value="1"/>
</dbReference>
<keyword evidence="6" id="KW-0175">Coiled coil</keyword>
<dbReference type="InterPro" id="IPR016476">
    <property type="entry name" value="SH3_dom_pro"/>
</dbReference>
<dbReference type="AlphaFoldDB" id="A0A1I4Q0P3"/>
<feature type="chain" id="PRO_5011739447" evidence="8">
    <location>
        <begin position="26"/>
        <end position="227"/>
    </location>
</feature>
<dbReference type="Gene3D" id="2.30.30.40">
    <property type="entry name" value="SH3 Domains"/>
    <property type="match status" value="1"/>
</dbReference>
<evidence type="ECO:0000256" key="5">
    <source>
        <dbReference type="ARBA" id="ARBA00023136"/>
    </source>
</evidence>
<evidence type="ECO:0000313" key="11">
    <source>
        <dbReference type="Proteomes" id="UP000199556"/>
    </source>
</evidence>